<dbReference type="InterPro" id="IPR050228">
    <property type="entry name" value="Carboxylesterase_BioH"/>
</dbReference>
<dbReference type="SUPFAM" id="SSF53474">
    <property type="entry name" value="alpha/beta-Hydrolases"/>
    <property type="match status" value="1"/>
</dbReference>
<gene>
    <name evidence="2" type="ORF">DES51_10614</name>
</gene>
<proteinExistence type="predicted"/>
<evidence type="ECO:0000313" key="2">
    <source>
        <dbReference type="EMBL" id="PXX78897.1"/>
    </source>
</evidence>
<dbReference type="PRINTS" id="PR00111">
    <property type="entry name" value="ABHYDROLASE"/>
</dbReference>
<dbReference type="Proteomes" id="UP000247612">
    <property type="component" value="Unassembled WGS sequence"/>
</dbReference>
<evidence type="ECO:0000313" key="3">
    <source>
        <dbReference type="Proteomes" id="UP000247612"/>
    </source>
</evidence>
<accession>A0A318LB24</accession>
<dbReference type="EMBL" id="QJKH01000006">
    <property type="protein sequence ID" value="PXX78897.1"/>
    <property type="molecule type" value="Genomic_DNA"/>
</dbReference>
<dbReference type="InterPro" id="IPR029058">
    <property type="entry name" value="AB_hydrolase_fold"/>
</dbReference>
<dbReference type="RefSeq" id="WP_022937384.1">
    <property type="nucleotide sequence ID" value="NZ_CABKRQ010000003.1"/>
</dbReference>
<organism evidence="2 3">
    <name type="scientific">Dielma fastidiosa</name>
    <dbReference type="NCBI Taxonomy" id="1034346"/>
    <lineage>
        <taxon>Bacteria</taxon>
        <taxon>Bacillati</taxon>
        <taxon>Bacillota</taxon>
        <taxon>Erysipelotrichia</taxon>
        <taxon>Erysipelotrichales</taxon>
        <taxon>Erysipelotrichaceae</taxon>
        <taxon>Dielma</taxon>
    </lineage>
</organism>
<sequence length="286" mass="31494">MKSIYKSAQGKQKIIDLYDEQLSRLNVPYHDIYIATSFGQTHLIEAGIQAGPPLLVFHGGNATTAYNLLACTFLLENFHVYAVDTMGHPGKSAETTLSPNNYDYGKWASEVISNLGFQKIRCFGGSFGAGILAKTMCAAPEKIEKAVLYVPSGIKNAPAIHLISMALPMLFYRLTHKPKWLIKTILPMAVSEENIDHDALETAKCSIDNARIKAGMPSDADPNKIRKCLAPTLVMAGEKDCMFPAERVIPQAEKMLVSCTAYLLAGRGHMHSLTKTEKQMIIQFLM</sequence>
<dbReference type="InterPro" id="IPR022742">
    <property type="entry name" value="Hydrolase_4"/>
</dbReference>
<dbReference type="Pfam" id="PF12146">
    <property type="entry name" value="Hydrolase_4"/>
    <property type="match status" value="1"/>
</dbReference>
<dbReference type="STRING" id="1034346.GCA_000313565_01070"/>
<dbReference type="AlphaFoldDB" id="A0A318LB24"/>
<protein>
    <submittedName>
        <fullName evidence="2">Pimeloyl-ACP methyl ester carboxylesterase</fullName>
    </submittedName>
</protein>
<dbReference type="OrthoDB" id="5513277at2"/>
<dbReference type="InterPro" id="IPR000073">
    <property type="entry name" value="AB_hydrolase_1"/>
</dbReference>
<evidence type="ECO:0000259" key="1">
    <source>
        <dbReference type="Pfam" id="PF12146"/>
    </source>
</evidence>
<name>A0A318LB24_9FIRM</name>
<dbReference type="Gene3D" id="3.40.50.1820">
    <property type="entry name" value="alpha/beta hydrolase"/>
    <property type="match status" value="1"/>
</dbReference>
<feature type="domain" description="Serine aminopeptidase S33" evidence="1">
    <location>
        <begin position="55"/>
        <end position="246"/>
    </location>
</feature>
<dbReference type="PANTHER" id="PTHR43194:SF2">
    <property type="entry name" value="PEROXISOMAL MEMBRANE PROTEIN LPX1"/>
    <property type="match status" value="1"/>
</dbReference>
<comment type="caution">
    <text evidence="2">The sequence shown here is derived from an EMBL/GenBank/DDBJ whole genome shotgun (WGS) entry which is preliminary data.</text>
</comment>
<reference evidence="2 3" key="1">
    <citation type="submission" date="2018-05" db="EMBL/GenBank/DDBJ databases">
        <title>Genomic Encyclopedia of Type Strains, Phase IV (KMG-IV): sequencing the most valuable type-strain genomes for metagenomic binning, comparative biology and taxonomic classification.</title>
        <authorList>
            <person name="Goeker M."/>
        </authorList>
    </citation>
    <scope>NUCLEOTIDE SEQUENCE [LARGE SCALE GENOMIC DNA]</scope>
    <source>
        <strain evidence="2 3">JC118</strain>
    </source>
</reference>
<keyword evidence="3" id="KW-1185">Reference proteome</keyword>
<dbReference type="PANTHER" id="PTHR43194">
    <property type="entry name" value="HYDROLASE ALPHA/BETA FOLD FAMILY"/>
    <property type="match status" value="1"/>
</dbReference>